<evidence type="ECO:0000313" key="1">
    <source>
        <dbReference type="Proteomes" id="UP000050741"/>
    </source>
</evidence>
<dbReference type="SUPFAM" id="SSF53098">
    <property type="entry name" value="Ribonuclease H-like"/>
    <property type="match status" value="1"/>
</dbReference>
<sequence>MEGMTDWCKETFAKNGLLEPPVCLGSLSYRIVDVTTVKELAKRWYGDKEALINFPPKKEVHLALDDIRESIDMLKYCREHFFAK</sequence>
<dbReference type="Gene3D" id="3.30.420.10">
    <property type="entry name" value="Ribonuclease H-like superfamily/Ribonuclease H"/>
    <property type="match status" value="1"/>
</dbReference>
<keyword evidence="1" id="KW-1185">Reference proteome</keyword>
<accession>A0A183CD62</accession>
<reference evidence="1" key="1">
    <citation type="submission" date="2014-05" db="EMBL/GenBank/DDBJ databases">
        <title>The genome and life-stage specific transcriptomes of Globodera pallida elucidate key aspects of plant parasitism by a cyst nematode.</title>
        <authorList>
            <person name="Cotton J.A."/>
            <person name="Lilley C.J."/>
            <person name="Jones L.M."/>
            <person name="Kikuchi T."/>
            <person name="Reid A.J."/>
            <person name="Thorpe P."/>
            <person name="Tsai I.J."/>
            <person name="Beasley H."/>
            <person name="Blok V."/>
            <person name="Cock P.J.A."/>
            <person name="Van den Akker S.E."/>
            <person name="Holroyd N."/>
            <person name="Hunt M."/>
            <person name="Mantelin S."/>
            <person name="Naghra H."/>
            <person name="Pain A."/>
            <person name="Palomares-Rius J.E."/>
            <person name="Zarowiecki M."/>
            <person name="Berriman M."/>
            <person name="Jones J.T."/>
            <person name="Urwin P.E."/>
        </authorList>
    </citation>
    <scope>NUCLEOTIDE SEQUENCE [LARGE SCALE GENOMIC DNA]</scope>
    <source>
        <strain evidence="1">Lindley</strain>
    </source>
</reference>
<protein>
    <submittedName>
        <fullName evidence="2">Exonuclease domain-containing protein</fullName>
    </submittedName>
</protein>
<dbReference type="WBParaSite" id="GPLIN_001081600">
    <property type="protein sequence ID" value="GPLIN_001081600"/>
    <property type="gene ID" value="GPLIN_001081600"/>
</dbReference>
<reference evidence="2" key="2">
    <citation type="submission" date="2016-06" db="UniProtKB">
        <authorList>
            <consortium name="WormBaseParasite"/>
        </authorList>
    </citation>
    <scope>IDENTIFICATION</scope>
</reference>
<dbReference type="Proteomes" id="UP000050741">
    <property type="component" value="Unassembled WGS sequence"/>
</dbReference>
<name>A0A183CD62_GLOPA</name>
<evidence type="ECO:0000313" key="2">
    <source>
        <dbReference type="WBParaSite" id="GPLIN_001081600"/>
    </source>
</evidence>
<proteinExistence type="predicted"/>
<dbReference type="AlphaFoldDB" id="A0A183CD62"/>
<organism evidence="1 2">
    <name type="scientific">Globodera pallida</name>
    <name type="common">Potato cyst nematode worm</name>
    <name type="synonym">Heterodera pallida</name>
    <dbReference type="NCBI Taxonomy" id="36090"/>
    <lineage>
        <taxon>Eukaryota</taxon>
        <taxon>Metazoa</taxon>
        <taxon>Ecdysozoa</taxon>
        <taxon>Nematoda</taxon>
        <taxon>Chromadorea</taxon>
        <taxon>Rhabditida</taxon>
        <taxon>Tylenchina</taxon>
        <taxon>Tylenchomorpha</taxon>
        <taxon>Tylenchoidea</taxon>
        <taxon>Heteroderidae</taxon>
        <taxon>Heteroderinae</taxon>
        <taxon>Globodera</taxon>
    </lineage>
</organism>
<dbReference type="InterPro" id="IPR012337">
    <property type="entry name" value="RNaseH-like_sf"/>
</dbReference>
<dbReference type="GO" id="GO:0003676">
    <property type="term" value="F:nucleic acid binding"/>
    <property type="evidence" value="ECO:0007669"/>
    <property type="project" value="InterPro"/>
</dbReference>
<dbReference type="InterPro" id="IPR036397">
    <property type="entry name" value="RNaseH_sf"/>
</dbReference>